<reference evidence="8 9" key="1">
    <citation type="submission" date="2019-03" db="EMBL/GenBank/DDBJ databases">
        <title>Genomic Encyclopedia of Type Strains, Phase III (KMG-III): the genomes of soil and plant-associated and newly described type strains.</title>
        <authorList>
            <person name="Whitman W."/>
        </authorList>
    </citation>
    <scope>NUCLEOTIDE SEQUENCE [LARGE SCALE GENOMIC DNA]</scope>
    <source>
        <strain evidence="8 9">CGMCC 1.10957</strain>
    </source>
</reference>
<protein>
    <recommendedName>
        <fullName evidence="10">Peptide MFS transporter</fullName>
    </recommendedName>
</protein>
<dbReference type="SUPFAM" id="SSF103473">
    <property type="entry name" value="MFS general substrate transporter"/>
    <property type="match status" value="1"/>
</dbReference>
<dbReference type="EMBL" id="SOQZ01000001">
    <property type="protein sequence ID" value="TDY13682.1"/>
    <property type="molecule type" value="Genomic_DNA"/>
</dbReference>
<feature type="transmembrane region" description="Helical" evidence="7">
    <location>
        <begin position="301"/>
        <end position="323"/>
    </location>
</feature>
<feature type="transmembrane region" description="Helical" evidence="7">
    <location>
        <begin position="163"/>
        <end position="181"/>
    </location>
</feature>
<keyword evidence="3" id="KW-1003">Cell membrane</keyword>
<feature type="transmembrane region" description="Helical" evidence="7">
    <location>
        <begin position="45"/>
        <end position="68"/>
    </location>
</feature>
<dbReference type="PROSITE" id="PS01023">
    <property type="entry name" value="PTR2_2"/>
    <property type="match status" value="1"/>
</dbReference>
<evidence type="ECO:0000256" key="4">
    <source>
        <dbReference type="ARBA" id="ARBA00022692"/>
    </source>
</evidence>
<dbReference type="InterPro" id="IPR018456">
    <property type="entry name" value="PTR2_symporter_CS"/>
</dbReference>
<accession>A0ABY2G7C8</accession>
<organism evidence="8 9">
    <name type="scientific">Meridianimaribacter flavus</name>
    <dbReference type="NCBI Taxonomy" id="571115"/>
    <lineage>
        <taxon>Bacteria</taxon>
        <taxon>Pseudomonadati</taxon>
        <taxon>Bacteroidota</taxon>
        <taxon>Flavobacteriia</taxon>
        <taxon>Flavobacteriales</taxon>
        <taxon>Flavobacteriaceae</taxon>
        <taxon>Meridianimaribacter</taxon>
    </lineage>
</organism>
<keyword evidence="9" id="KW-1185">Reference proteome</keyword>
<comment type="subcellular location">
    <subcellularLocation>
        <location evidence="1">Cell membrane</location>
        <topology evidence="1">Multi-pass membrane protein</topology>
    </subcellularLocation>
</comment>
<dbReference type="RefSeq" id="WP_134198407.1">
    <property type="nucleotide sequence ID" value="NZ_SOQZ01000001.1"/>
</dbReference>
<evidence type="ECO:0000256" key="6">
    <source>
        <dbReference type="ARBA" id="ARBA00023136"/>
    </source>
</evidence>
<feature type="transmembrane region" description="Helical" evidence="7">
    <location>
        <begin position="98"/>
        <end position="118"/>
    </location>
</feature>
<dbReference type="PANTHER" id="PTHR23517">
    <property type="entry name" value="RESISTANCE PROTEIN MDTM, PUTATIVE-RELATED-RELATED"/>
    <property type="match status" value="1"/>
</dbReference>
<feature type="transmembrane region" description="Helical" evidence="7">
    <location>
        <begin position="75"/>
        <end position="92"/>
    </location>
</feature>
<dbReference type="InterPro" id="IPR036259">
    <property type="entry name" value="MFS_trans_sf"/>
</dbReference>
<feature type="transmembrane region" description="Helical" evidence="7">
    <location>
        <begin position="330"/>
        <end position="347"/>
    </location>
</feature>
<dbReference type="Pfam" id="PF07690">
    <property type="entry name" value="MFS_1"/>
    <property type="match status" value="1"/>
</dbReference>
<sequence length="395" mass="44602">MKYSKDALLYITSSCFERASFYGVRAILVLFMVGETMKMTTEEALAVYGIFITSLYGSKIIGALFGDLLFGNKRALLVGGLLQTIACFMLCFSSLTLFYIGIGLFVLGNGFFTSNIVAQFGKQFTYKPKLIDSAFTAFFLFVNVGAFLGITFLGSIAEINFKYGFALGGIITLIATIIAYFPKELEYEANKVEFKTHIGLRALFIFIAIILSGIFWMVYELSFFGVYEIQESIIEKSYLTNYRELIMNMLNSYFGIAIAIILTVIWMFIYTNQFFKFFMGLIISAIAFMLLLIMPENNLPILLIFMFLLALGEMFVSPMLYAITTRYSNAKYLAIVLSVVSIPLMLFNKVSGKISEYLTDLGSERILIGSTIVLFFFSLIALTFWLIQKHSQKVQ</sequence>
<feature type="transmembrane region" description="Helical" evidence="7">
    <location>
        <begin position="202"/>
        <end position="219"/>
    </location>
</feature>
<feature type="transmembrane region" description="Helical" evidence="7">
    <location>
        <begin position="252"/>
        <end position="270"/>
    </location>
</feature>
<dbReference type="Gene3D" id="1.20.1250.20">
    <property type="entry name" value="MFS general substrate transporter like domains"/>
    <property type="match status" value="2"/>
</dbReference>
<evidence type="ECO:0000256" key="5">
    <source>
        <dbReference type="ARBA" id="ARBA00022989"/>
    </source>
</evidence>
<feature type="transmembrane region" description="Helical" evidence="7">
    <location>
        <begin position="367"/>
        <end position="387"/>
    </location>
</feature>
<evidence type="ECO:0000256" key="7">
    <source>
        <dbReference type="SAM" id="Phobius"/>
    </source>
</evidence>
<dbReference type="Proteomes" id="UP000294930">
    <property type="component" value="Unassembled WGS sequence"/>
</dbReference>
<gene>
    <name evidence="8" type="ORF">A8975_0275</name>
</gene>
<name>A0ABY2G7C8_9FLAO</name>
<comment type="caution">
    <text evidence="8">The sequence shown here is derived from an EMBL/GenBank/DDBJ whole genome shotgun (WGS) entry which is preliminary data.</text>
</comment>
<evidence type="ECO:0008006" key="10">
    <source>
        <dbReference type="Google" id="ProtNLM"/>
    </source>
</evidence>
<keyword evidence="6 7" id="KW-0472">Membrane</keyword>
<evidence type="ECO:0000256" key="1">
    <source>
        <dbReference type="ARBA" id="ARBA00004651"/>
    </source>
</evidence>
<evidence type="ECO:0000256" key="2">
    <source>
        <dbReference type="ARBA" id="ARBA00022448"/>
    </source>
</evidence>
<keyword evidence="2" id="KW-0813">Transport</keyword>
<dbReference type="PANTHER" id="PTHR23517:SF15">
    <property type="entry name" value="PROTON-DEPENDENT OLIGOPEPTIDE FAMILY TRANSPORT PROTEIN"/>
    <property type="match status" value="1"/>
</dbReference>
<feature type="transmembrane region" description="Helical" evidence="7">
    <location>
        <begin position="277"/>
        <end position="295"/>
    </location>
</feature>
<evidence type="ECO:0000256" key="3">
    <source>
        <dbReference type="ARBA" id="ARBA00022475"/>
    </source>
</evidence>
<dbReference type="InterPro" id="IPR050171">
    <property type="entry name" value="MFS_Transporters"/>
</dbReference>
<evidence type="ECO:0000313" key="8">
    <source>
        <dbReference type="EMBL" id="TDY13682.1"/>
    </source>
</evidence>
<evidence type="ECO:0000313" key="9">
    <source>
        <dbReference type="Proteomes" id="UP000294930"/>
    </source>
</evidence>
<keyword evidence="4 7" id="KW-0812">Transmembrane</keyword>
<proteinExistence type="predicted"/>
<dbReference type="InterPro" id="IPR011701">
    <property type="entry name" value="MFS"/>
</dbReference>
<keyword evidence="5 7" id="KW-1133">Transmembrane helix</keyword>
<feature type="transmembrane region" description="Helical" evidence="7">
    <location>
        <begin position="130"/>
        <end position="157"/>
    </location>
</feature>